<dbReference type="SUPFAM" id="SSF51316">
    <property type="entry name" value="Mss4-like"/>
    <property type="match status" value="1"/>
</dbReference>
<dbReference type="PANTHER" id="PTHR10173:SF52">
    <property type="entry name" value="METHIONINE-R-SULFOXIDE REDUCTASE B1"/>
    <property type="match status" value="1"/>
</dbReference>
<dbReference type="PROSITE" id="PS51790">
    <property type="entry name" value="MSRB"/>
    <property type="match status" value="1"/>
</dbReference>
<feature type="active site" description="Nucleophile" evidence="4">
    <location>
        <position position="121"/>
    </location>
</feature>
<gene>
    <name evidence="4 6" type="primary">msrB</name>
    <name evidence="6" type="ORF">ISP25_10440</name>
</gene>
<evidence type="ECO:0000313" key="6">
    <source>
        <dbReference type="EMBL" id="MFK2877486.1"/>
    </source>
</evidence>
<feature type="binding site" evidence="4">
    <location>
        <position position="49"/>
    </location>
    <ligand>
        <name>Zn(2+)</name>
        <dbReference type="ChEBI" id="CHEBI:29105"/>
    </ligand>
</feature>
<keyword evidence="7" id="KW-1185">Reference proteome</keyword>
<protein>
    <recommendedName>
        <fullName evidence="4">Peptide methionine sulfoxide reductase MsrB</fullName>
        <ecNumber evidence="4">1.8.4.12</ecNumber>
    </recommendedName>
    <alternativeName>
        <fullName evidence="4">Peptide-methionine (R)-S-oxide reductase</fullName>
    </alternativeName>
</protein>
<dbReference type="Proteomes" id="UP001620339">
    <property type="component" value="Unassembled WGS sequence"/>
</dbReference>
<comment type="cofactor">
    <cofactor evidence="4">
        <name>Zn(2+)</name>
        <dbReference type="ChEBI" id="CHEBI:29105"/>
    </cofactor>
    <text evidence="4">Binds 1 zinc ion per subunit. The zinc ion is important for the structural integrity of the protein.</text>
</comment>
<dbReference type="EMBL" id="JADIKK010000008">
    <property type="protein sequence ID" value="MFK2877486.1"/>
    <property type="molecule type" value="Genomic_DNA"/>
</dbReference>
<feature type="binding site" evidence="4">
    <location>
        <position position="98"/>
    </location>
    <ligand>
        <name>Zn(2+)</name>
        <dbReference type="ChEBI" id="CHEBI:29105"/>
    </ligand>
</feature>
<sequence>MNEPGLVRSEAEWRADLSPEQYAVCRCSATEPPFSGKWYRHHAEGIYVCVACRSALFGSDSKYDSGSGWPSFWQPLIPAAVSNYDDESHGMHRTEVRCAHCGSHLGHLFPDGPRPTGLRYCINSLALDFEPA</sequence>
<name>A0ABW8J8N0_9GAMM</name>
<evidence type="ECO:0000256" key="4">
    <source>
        <dbReference type="HAMAP-Rule" id="MF_01400"/>
    </source>
</evidence>
<dbReference type="HAMAP" id="MF_01400">
    <property type="entry name" value="MsrB"/>
    <property type="match status" value="1"/>
</dbReference>
<reference evidence="6 7" key="1">
    <citation type="submission" date="2020-10" db="EMBL/GenBank/DDBJ databases">
        <title>Phylogeny of dyella-like bacteria.</title>
        <authorList>
            <person name="Fu J."/>
        </authorList>
    </citation>
    <scope>NUCLEOTIDE SEQUENCE [LARGE SCALE GENOMIC DNA]</scope>
    <source>
        <strain evidence="6 7">KACC 19113</strain>
    </source>
</reference>
<evidence type="ECO:0000313" key="7">
    <source>
        <dbReference type="Proteomes" id="UP001620339"/>
    </source>
</evidence>
<dbReference type="PANTHER" id="PTHR10173">
    <property type="entry name" value="METHIONINE SULFOXIDE REDUCTASE"/>
    <property type="match status" value="1"/>
</dbReference>
<dbReference type="NCBIfam" id="TIGR00357">
    <property type="entry name" value="peptide-methionine (R)-S-oxide reductase MsrB"/>
    <property type="match status" value="1"/>
</dbReference>
<dbReference type="Pfam" id="PF01641">
    <property type="entry name" value="SelR"/>
    <property type="match status" value="1"/>
</dbReference>
<dbReference type="Gene3D" id="2.170.150.20">
    <property type="entry name" value="Peptide methionine sulfoxide reductase"/>
    <property type="match status" value="1"/>
</dbReference>
<accession>A0ABW8J8N0</accession>
<proteinExistence type="inferred from homology"/>
<evidence type="ECO:0000259" key="5">
    <source>
        <dbReference type="PROSITE" id="PS51790"/>
    </source>
</evidence>
<keyword evidence="2 4" id="KW-0560">Oxidoreductase</keyword>
<dbReference type="EC" id="1.8.4.12" evidence="4"/>
<dbReference type="GO" id="GO:0033743">
    <property type="term" value="F:peptide-methionine (R)-S-oxide reductase activity"/>
    <property type="evidence" value="ECO:0007669"/>
    <property type="project" value="UniProtKB-EC"/>
</dbReference>
<feature type="binding site" evidence="4">
    <location>
        <position position="52"/>
    </location>
    <ligand>
        <name>Zn(2+)</name>
        <dbReference type="ChEBI" id="CHEBI:29105"/>
    </ligand>
</feature>
<evidence type="ECO:0000256" key="1">
    <source>
        <dbReference type="ARBA" id="ARBA00007174"/>
    </source>
</evidence>
<keyword evidence="4" id="KW-0479">Metal-binding</keyword>
<dbReference type="InterPro" id="IPR011057">
    <property type="entry name" value="Mss4-like_sf"/>
</dbReference>
<evidence type="ECO:0000256" key="3">
    <source>
        <dbReference type="ARBA" id="ARBA00048488"/>
    </source>
</evidence>
<comment type="caution">
    <text evidence="6">The sequence shown here is derived from an EMBL/GenBank/DDBJ whole genome shotgun (WGS) entry which is preliminary data.</text>
</comment>
<comment type="catalytic activity">
    <reaction evidence="3 4">
        <text>L-methionyl-[protein] + [thioredoxin]-disulfide + H2O = L-methionyl-(R)-S-oxide-[protein] + [thioredoxin]-dithiol</text>
        <dbReference type="Rhea" id="RHEA:24164"/>
        <dbReference type="Rhea" id="RHEA-COMP:10698"/>
        <dbReference type="Rhea" id="RHEA-COMP:10700"/>
        <dbReference type="Rhea" id="RHEA-COMP:12313"/>
        <dbReference type="Rhea" id="RHEA-COMP:12314"/>
        <dbReference type="ChEBI" id="CHEBI:15377"/>
        <dbReference type="ChEBI" id="CHEBI:16044"/>
        <dbReference type="ChEBI" id="CHEBI:29950"/>
        <dbReference type="ChEBI" id="CHEBI:45764"/>
        <dbReference type="ChEBI" id="CHEBI:50058"/>
        <dbReference type="EC" id="1.8.4.12"/>
    </reaction>
</comment>
<keyword evidence="4" id="KW-0862">Zinc</keyword>
<dbReference type="InterPro" id="IPR002579">
    <property type="entry name" value="Met_Sox_Rdtase_MsrB_dom"/>
</dbReference>
<comment type="similarity">
    <text evidence="1 4">Belongs to the MsrB Met sulfoxide reductase family.</text>
</comment>
<feature type="domain" description="MsrB" evidence="5">
    <location>
        <begin position="10"/>
        <end position="132"/>
    </location>
</feature>
<dbReference type="InterPro" id="IPR028427">
    <property type="entry name" value="Met_Sox_Rdtase_MsrB"/>
</dbReference>
<dbReference type="RefSeq" id="WP_404613716.1">
    <property type="nucleotide sequence ID" value="NZ_JADIKK010000008.1"/>
</dbReference>
<evidence type="ECO:0000256" key="2">
    <source>
        <dbReference type="ARBA" id="ARBA00023002"/>
    </source>
</evidence>
<feature type="binding site" evidence="4">
    <location>
        <position position="101"/>
    </location>
    <ligand>
        <name>Zn(2+)</name>
        <dbReference type="ChEBI" id="CHEBI:29105"/>
    </ligand>
</feature>
<organism evidence="6 7">
    <name type="scientific">Rhodanobacter hydrolyticus</name>
    <dbReference type="NCBI Taxonomy" id="2250595"/>
    <lineage>
        <taxon>Bacteria</taxon>
        <taxon>Pseudomonadati</taxon>
        <taxon>Pseudomonadota</taxon>
        <taxon>Gammaproteobacteria</taxon>
        <taxon>Lysobacterales</taxon>
        <taxon>Rhodanobacteraceae</taxon>
        <taxon>Rhodanobacter</taxon>
    </lineage>
</organism>